<feature type="domain" description="GT44" evidence="1">
    <location>
        <begin position="100"/>
        <end position="173"/>
    </location>
</feature>
<evidence type="ECO:0000313" key="2">
    <source>
        <dbReference type="EMBL" id="GAD31390.1"/>
    </source>
</evidence>
<dbReference type="InterPro" id="IPR029044">
    <property type="entry name" value="Nucleotide-diphossugar_trans"/>
</dbReference>
<dbReference type="SUPFAM" id="SSF53448">
    <property type="entry name" value="Nucleotide-diphospho-sugar transferases"/>
    <property type="match status" value="1"/>
</dbReference>
<dbReference type="AlphaFoldDB" id="V5F2C8"/>
<sequence length="311" mass="36479">MLLKVNKNIHFIWLGEITSSQIEYIKIWKLTNTDYNVYFWYDSSVFLCPALNTLFKGATQEVHLKKRDLLYEYIRDIKIDPFYLSLNVDKKKALSKIKSSYQVIAGLKKYCIVKDVRESIIPEINSSPYYFELKFRGNLAAASDILRLIILFKYGGVYVDVDTLPLKSKPLKTIKIKKNMFLLSGDIHDSSCFYSNVIVTHRNSILIKECLHEINRIYLYIKTCYLEKDNDINEYRLDGLFNDSRITLKTSGPGLLYNCLYSRIERTESNILNIEHFIMKNLMFKDHCLNTPLSNKSSWILNHKTKAHKQH</sequence>
<dbReference type="InterPro" id="IPR024770">
    <property type="entry name" value="TcdA/TcdB_cat"/>
</dbReference>
<name>V5F2C8_PHOLE</name>
<dbReference type="HOGENOM" id="CLU_893865_0_0_6"/>
<organism evidence="2 3">
    <name type="scientific">Photobacterium leiognathi lrivu.4.1</name>
    <dbReference type="NCBI Taxonomy" id="1248232"/>
    <lineage>
        <taxon>Bacteria</taxon>
        <taxon>Pseudomonadati</taxon>
        <taxon>Pseudomonadota</taxon>
        <taxon>Gammaproteobacteria</taxon>
        <taxon>Vibrionales</taxon>
        <taxon>Vibrionaceae</taxon>
        <taxon>Photobacterium</taxon>
    </lineage>
</organism>
<dbReference type="RefSeq" id="WP_023934230.1">
    <property type="nucleotide sequence ID" value="NZ_DF196820.1"/>
</dbReference>
<reference evidence="3" key="1">
    <citation type="submission" date="2012-12" db="EMBL/GenBank/DDBJ databases">
        <title>Genome Sequence of Photobacterium leiognathi lrivu.4.1.</title>
        <authorList>
            <person name="Urbanczyk H."/>
            <person name="Ogura Y."/>
            <person name="Hayashi T."/>
            <person name="Dunlap P.V."/>
        </authorList>
    </citation>
    <scope>NUCLEOTIDE SEQUENCE [LARGE SCALE GENOMIC DNA]</scope>
    <source>
        <strain evidence="3">lrivu.4.1</strain>
    </source>
</reference>
<dbReference type="EMBL" id="DF196820">
    <property type="protein sequence ID" value="GAD31390.1"/>
    <property type="molecule type" value="Genomic_DNA"/>
</dbReference>
<protein>
    <submittedName>
        <fullName evidence="2">TcdB domain protein</fullName>
    </submittedName>
</protein>
<dbReference type="Proteomes" id="UP000030675">
    <property type="component" value="Unassembled WGS sequence"/>
</dbReference>
<dbReference type="Gene3D" id="3.90.550.20">
    <property type="match status" value="1"/>
</dbReference>
<dbReference type="GO" id="GO:0016757">
    <property type="term" value="F:glycosyltransferase activity"/>
    <property type="evidence" value="ECO:0007669"/>
    <property type="project" value="InterPro"/>
</dbReference>
<evidence type="ECO:0000259" key="1">
    <source>
        <dbReference type="Pfam" id="PF12919"/>
    </source>
</evidence>
<evidence type="ECO:0000313" key="3">
    <source>
        <dbReference type="Proteomes" id="UP000030675"/>
    </source>
</evidence>
<proteinExistence type="predicted"/>
<feature type="domain" description="GT44" evidence="1">
    <location>
        <begin position="7"/>
        <end position="59"/>
    </location>
</feature>
<dbReference type="Pfam" id="PF12919">
    <property type="entry name" value="TcdA_TcdB"/>
    <property type="match status" value="2"/>
</dbReference>
<gene>
    <name evidence="2" type="ORF">PLEI_3050</name>
</gene>
<accession>V5F2C8</accession>